<dbReference type="Proteomes" id="UP000324800">
    <property type="component" value="Unassembled WGS sequence"/>
</dbReference>
<comment type="caution">
    <text evidence="1">The sequence shown here is derived from an EMBL/GenBank/DDBJ whole genome shotgun (WGS) entry which is preliminary data.</text>
</comment>
<proteinExistence type="predicted"/>
<reference evidence="1 2" key="1">
    <citation type="submission" date="2019-03" db="EMBL/GenBank/DDBJ databases">
        <title>Single cell metagenomics reveals metabolic interactions within the superorganism composed of flagellate Streblomastix strix and complex community of Bacteroidetes bacteria on its surface.</title>
        <authorList>
            <person name="Treitli S.C."/>
            <person name="Kolisko M."/>
            <person name="Husnik F."/>
            <person name="Keeling P."/>
            <person name="Hampl V."/>
        </authorList>
    </citation>
    <scope>NUCLEOTIDE SEQUENCE [LARGE SCALE GENOMIC DNA]</scope>
    <source>
        <strain evidence="1">ST1C</strain>
    </source>
</reference>
<dbReference type="AlphaFoldDB" id="A0A5J4TMN9"/>
<organism evidence="1 2">
    <name type="scientific">Streblomastix strix</name>
    <dbReference type="NCBI Taxonomy" id="222440"/>
    <lineage>
        <taxon>Eukaryota</taxon>
        <taxon>Metamonada</taxon>
        <taxon>Preaxostyla</taxon>
        <taxon>Oxymonadida</taxon>
        <taxon>Streblomastigidae</taxon>
        <taxon>Streblomastix</taxon>
    </lineage>
</organism>
<accession>A0A5J4TMN9</accession>
<sequence length="73" mass="8383">STIEEFTGTFNSVVENVTFEVLNEMMNYNESKKSSAQAMRTIITDKIMDVNQQLNAKQFIEMIMNISINQAKE</sequence>
<protein>
    <submittedName>
        <fullName evidence="1">Uncharacterized protein</fullName>
    </submittedName>
</protein>
<evidence type="ECO:0000313" key="2">
    <source>
        <dbReference type="Proteomes" id="UP000324800"/>
    </source>
</evidence>
<gene>
    <name evidence="1" type="ORF">EZS28_045224</name>
</gene>
<feature type="non-terminal residue" evidence="1">
    <location>
        <position position="1"/>
    </location>
</feature>
<name>A0A5J4TMN9_9EUKA</name>
<evidence type="ECO:0000313" key="1">
    <source>
        <dbReference type="EMBL" id="KAA6359249.1"/>
    </source>
</evidence>
<dbReference type="EMBL" id="SNRW01028675">
    <property type="protein sequence ID" value="KAA6359249.1"/>
    <property type="molecule type" value="Genomic_DNA"/>
</dbReference>
<dbReference type="OrthoDB" id="103748at2759"/>